<reference evidence="1" key="1">
    <citation type="submission" date="2024-09" db="EMBL/GenBank/DDBJ databases">
        <title>Draft Genome Sequences of Neofusicoccum parvum.</title>
        <authorList>
            <person name="Ashida A."/>
            <person name="Camagna M."/>
            <person name="Tanaka A."/>
            <person name="Takemoto D."/>
        </authorList>
    </citation>
    <scope>NUCLEOTIDE SEQUENCE</scope>
    <source>
        <strain evidence="1">PPO83</strain>
    </source>
</reference>
<gene>
    <name evidence="1" type="primary">g340</name>
    <name evidence="1" type="ORF">NpPPO83_00000340</name>
</gene>
<evidence type="ECO:0000313" key="1">
    <source>
        <dbReference type="EMBL" id="GME33296.1"/>
    </source>
</evidence>
<evidence type="ECO:0000313" key="2">
    <source>
        <dbReference type="Proteomes" id="UP001165186"/>
    </source>
</evidence>
<accession>A0ACB5SAY7</accession>
<keyword evidence="2" id="KW-1185">Reference proteome</keyword>
<proteinExistence type="predicted"/>
<name>A0ACB5SAY7_9PEZI</name>
<sequence length="415" mass="45116">MTRHNAIEFKRRIYLDRSLQLQAPSNIQDLVRMNVLNALASNAVALSIPFLDLDRDEVISPFNLQGPRPAGALGFPFPAPDILRPTPLQIAVVHHPWINVFPIPGQSSRPILGQGVSSCRDQDIPDLNGKVIIVTGGNAGLGLETVRQFAKHNPARIYLAARSKERGEAAIKQIQESNHTAAPISFLSLDLSSFESIKAAARAFQSSESRLDILVNNAGIMMTAEGLTKEGYEIQFGTNIMGHALLTQLLLPTLQATAKTNPKARVVNLSSASEALAPSDIYKLDELKTPMPARHTTARYCISKIANVHYASALAAQCGDVKVVSVHPGMVATNLHRESTGFFLTAFLNVAAWTVATPVEKGALSQLWAAVSSDAETGEFYAPVGVPGKGSLRSRDRELREQLWGWVQEELRVHL</sequence>
<dbReference type="EMBL" id="BSXG01000064">
    <property type="protein sequence ID" value="GME33296.1"/>
    <property type="molecule type" value="Genomic_DNA"/>
</dbReference>
<organism evidence="1 2">
    <name type="scientific">Neofusicoccum parvum</name>
    <dbReference type="NCBI Taxonomy" id="310453"/>
    <lineage>
        <taxon>Eukaryota</taxon>
        <taxon>Fungi</taxon>
        <taxon>Dikarya</taxon>
        <taxon>Ascomycota</taxon>
        <taxon>Pezizomycotina</taxon>
        <taxon>Dothideomycetes</taxon>
        <taxon>Dothideomycetes incertae sedis</taxon>
        <taxon>Botryosphaeriales</taxon>
        <taxon>Botryosphaeriaceae</taxon>
        <taxon>Neofusicoccum</taxon>
    </lineage>
</organism>
<protein>
    <submittedName>
        <fullName evidence="1">Uncharacterized protein K452DRAFT_292708</fullName>
    </submittedName>
</protein>
<comment type="caution">
    <text evidence="1">The sequence shown here is derived from an EMBL/GenBank/DDBJ whole genome shotgun (WGS) entry which is preliminary data.</text>
</comment>
<dbReference type="Proteomes" id="UP001165186">
    <property type="component" value="Unassembled WGS sequence"/>
</dbReference>